<sequence>MDSSPASTQRCLQIKSPRSQIKVGGGGMDEASWMRGVRTVFRSTENGSESQTRHDWQRRLGITSAKTDLEIVDLLELHQTPSAHWTSARASRPSKLKLGLRHSATGRPSLCPTCLRTCLGKRGKRTPLAVFCSSPTPKSEEDDVDEAIAGRLIWFFALAAELKSADERRRDLQTNWARRNCGPTRSASPGETS</sequence>
<reference evidence="1" key="1">
    <citation type="submission" date="2023-11" db="EMBL/GenBank/DDBJ databases">
        <title>The genome sequences of three competitors of mushroom-forming fungi.</title>
        <authorList>
            <person name="Beijen E."/>
            <person name="Ohm R.A."/>
        </authorList>
    </citation>
    <scope>NUCLEOTIDE SEQUENCE</scope>
    <source>
        <strain evidence="1">CBS 100526</strain>
    </source>
</reference>
<comment type="caution">
    <text evidence="1">The sequence shown here is derived from an EMBL/GenBank/DDBJ whole genome shotgun (WGS) entry which is preliminary data.</text>
</comment>
<evidence type="ECO:0000313" key="1">
    <source>
        <dbReference type="EMBL" id="KAK4072771.1"/>
    </source>
</evidence>
<name>A0AAE1M2E5_9HYPO</name>
<organism evidence="1 2">
    <name type="scientific">Trichoderma aggressivum f. europaeum</name>
    <dbReference type="NCBI Taxonomy" id="173218"/>
    <lineage>
        <taxon>Eukaryota</taxon>
        <taxon>Fungi</taxon>
        <taxon>Dikarya</taxon>
        <taxon>Ascomycota</taxon>
        <taxon>Pezizomycotina</taxon>
        <taxon>Sordariomycetes</taxon>
        <taxon>Hypocreomycetidae</taxon>
        <taxon>Hypocreales</taxon>
        <taxon>Hypocreaceae</taxon>
        <taxon>Trichoderma</taxon>
    </lineage>
</organism>
<evidence type="ECO:0000313" key="2">
    <source>
        <dbReference type="Proteomes" id="UP001273209"/>
    </source>
</evidence>
<proteinExistence type="predicted"/>
<dbReference type="Proteomes" id="UP001273209">
    <property type="component" value="Unassembled WGS sequence"/>
</dbReference>
<dbReference type="GeneID" id="87920276"/>
<accession>A0AAE1M2E5</accession>
<dbReference type="EMBL" id="JAWRVG010000021">
    <property type="protein sequence ID" value="KAK4072771.1"/>
    <property type="molecule type" value="Genomic_DNA"/>
</dbReference>
<dbReference type="RefSeq" id="XP_062755328.1">
    <property type="nucleotide sequence ID" value="XM_062900371.1"/>
</dbReference>
<keyword evidence="2" id="KW-1185">Reference proteome</keyword>
<gene>
    <name evidence="1" type="ORF">Triagg1_5816</name>
</gene>
<protein>
    <submittedName>
        <fullName evidence="1">Uncharacterized protein</fullName>
    </submittedName>
</protein>
<dbReference type="AlphaFoldDB" id="A0AAE1M2E5"/>